<reference evidence="2 3" key="1">
    <citation type="journal article" date="2019" name="Genome Biol. Evol.">
        <title>Insights into the evolution of the New World diploid cottons (Gossypium, subgenus Houzingenia) based on genome sequencing.</title>
        <authorList>
            <person name="Grover C.E."/>
            <person name="Arick M.A. 2nd"/>
            <person name="Thrash A."/>
            <person name="Conover J.L."/>
            <person name="Sanders W.S."/>
            <person name="Peterson D.G."/>
            <person name="Frelichowski J.E."/>
            <person name="Scheffler J.A."/>
            <person name="Scheffler B.E."/>
            <person name="Wendel J.F."/>
        </authorList>
    </citation>
    <scope>NUCLEOTIDE SEQUENCE [LARGE SCALE GENOMIC DNA]</scope>
    <source>
        <strain evidence="2">27</strain>
        <tissue evidence="2">Leaf</tissue>
    </source>
</reference>
<gene>
    <name evidence="2" type="ORF">Godav_028962</name>
</gene>
<feature type="region of interest" description="Disordered" evidence="1">
    <location>
        <begin position="56"/>
        <end position="108"/>
    </location>
</feature>
<dbReference type="AlphaFoldDB" id="A0A7J8THX2"/>
<comment type="caution">
    <text evidence="2">The sequence shown here is derived from an EMBL/GenBank/DDBJ whole genome shotgun (WGS) entry which is preliminary data.</text>
</comment>
<sequence length="108" mass="12346">MTKTQEHQTLYWSYSKDRDIGIKRSLQKNFTKPMPEFPDFPKDLLPLPEVGLVEDEPVKVSSDKAELVATRENPEKGKVAEEEPEKTKFVNTEGEEEEQNETTPTPAP</sequence>
<evidence type="ECO:0000313" key="2">
    <source>
        <dbReference type="EMBL" id="MBA0637808.1"/>
    </source>
</evidence>
<keyword evidence="3" id="KW-1185">Reference proteome</keyword>
<dbReference type="EMBL" id="JABFAC010249187">
    <property type="protein sequence ID" value="MBA0637808.1"/>
    <property type="molecule type" value="Genomic_DNA"/>
</dbReference>
<evidence type="ECO:0000256" key="1">
    <source>
        <dbReference type="SAM" id="MobiDB-lite"/>
    </source>
</evidence>
<name>A0A7J8THX2_GOSDV</name>
<protein>
    <submittedName>
        <fullName evidence="2">Uncharacterized protein</fullName>
    </submittedName>
</protein>
<feature type="compositionally biased region" description="Basic and acidic residues" evidence="1">
    <location>
        <begin position="56"/>
        <end position="66"/>
    </location>
</feature>
<proteinExistence type="predicted"/>
<dbReference type="Proteomes" id="UP000593561">
    <property type="component" value="Unassembled WGS sequence"/>
</dbReference>
<organism evidence="2 3">
    <name type="scientific">Gossypium davidsonii</name>
    <name type="common">Davidson's cotton</name>
    <name type="synonym">Gossypium klotzschianum subsp. davidsonii</name>
    <dbReference type="NCBI Taxonomy" id="34287"/>
    <lineage>
        <taxon>Eukaryota</taxon>
        <taxon>Viridiplantae</taxon>
        <taxon>Streptophyta</taxon>
        <taxon>Embryophyta</taxon>
        <taxon>Tracheophyta</taxon>
        <taxon>Spermatophyta</taxon>
        <taxon>Magnoliopsida</taxon>
        <taxon>eudicotyledons</taxon>
        <taxon>Gunneridae</taxon>
        <taxon>Pentapetalae</taxon>
        <taxon>rosids</taxon>
        <taxon>malvids</taxon>
        <taxon>Malvales</taxon>
        <taxon>Malvaceae</taxon>
        <taxon>Malvoideae</taxon>
        <taxon>Gossypium</taxon>
    </lineage>
</organism>
<feature type="compositionally biased region" description="Basic and acidic residues" evidence="1">
    <location>
        <begin position="72"/>
        <end position="88"/>
    </location>
</feature>
<accession>A0A7J8THX2</accession>
<evidence type="ECO:0000313" key="3">
    <source>
        <dbReference type="Proteomes" id="UP000593561"/>
    </source>
</evidence>